<dbReference type="RefSeq" id="WP_306735372.1">
    <property type="nucleotide sequence ID" value="NZ_JANHAX010000002.1"/>
</dbReference>
<evidence type="ECO:0000313" key="2">
    <source>
        <dbReference type="EMBL" id="MDQ2090109.1"/>
    </source>
</evidence>
<comment type="caution">
    <text evidence="2">The sequence shown here is derived from an EMBL/GenBank/DDBJ whole genome shotgun (WGS) entry which is preliminary data.</text>
</comment>
<reference evidence="2" key="1">
    <citation type="submission" date="2022-07" db="EMBL/GenBank/DDBJ databases">
        <authorList>
            <person name="Otstavnykh N."/>
            <person name="Isaeva M."/>
            <person name="Bystritskaya E."/>
        </authorList>
    </citation>
    <scope>NUCLEOTIDE SEQUENCE</scope>
    <source>
        <strain evidence="2">KCTC 52189</strain>
    </source>
</reference>
<protein>
    <submittedName>
        <fullName evidence="2">Uncharacterized protein</fullName>
    </submittedName>
</protein>
<dbReference type="EMBL" id="JANHAX010000002">
    <property type="protein sequence ID" value="MDQ2090109.1"/>
    <property type="molecule type" value="Genomic_DNA"/>
</dbReference>
<keyword evidence="3" id="KW-1185">Reference proteome</keyword>
<dbReference type="Proteomes" id="UP001226762">
    <property type="component" value="Unassembled WGS sequence"/>
</dbReference>
<proteinExistence type="predicted"/>
<evidence type="ECO:0000313" key="3">
    <source>
        <dbReference type="Proteomes" id="UP001226762"/>
    </source>
</evidence>
<dbReference type="AlphaFoldDB" id="A0AAE4B588"/>
<accession>A0AAE4B588</accession>
<gene>
    <name evidence="2" type="ORF">NO357_09390</name>
</gene>
<feature type="compositionally biased region" description="Basic and acidic residues" evidence="1">
    <location>
        <begin position="38"/>
        <end position="47"/>
    </location>
</feature>
<organism evidence="2 3">
    <name type="scientific">Marimonas arenosa</name>
    <dbReference type="NCBI Taxonomy" id="1795305"/>
    <lineage>
        <taxon>Bacteria</taxon>
        <taxon>Pseudomonadati</taxon>
        <taxon>Pseudomonadota</taxon>
        <taxon>Alphaproteobacteria</taxon>
        <taxon>Rhodobacterales</taxon>
        <taxon>Paracoccaceae</taxon>
        <taxon>Marimonas</taxon>
    </lineage>
</organism>
<reference evidence="2" key="2">
    <citation type="submission" date="2023-02" db="EMBL/GenBank/DDBJ databases">
        <title>'Rhodoalgimonas zhirmunskyi' gen. nov., isolated from a red alga.</title>
        <authorList>
            <person name="Nedashkovskaya O.I."/>
            <person name="Otstavnykh N.Y."/>
            <person name="Bystritskaya E.P."/>
            <person name="Balabanova L.A."/>
            <person name="Isaeva M.P."/>
        </authorList>
    </citation>
    <scope>NUCLEOTIDE SEQUENCE</scope>
    <source>
        <strain evidence="2">KCTC 52189</strain>
    </source>
</reference>
<evidence type="ECO:0000256" key="1">
    <source>
        <dbReference type="SAM" id="MobiDB-lite"/>
    </source>
</evidence>
<name>A0AAE4B588_9RHOB</name>
<sequence length="47" mass="5619">MQIKKRWIKTVIDTATRDTTAMPWQRGKRRSVSMARRRSQELKTRSA</sequence>
<feature type="region of interest" description="Disordered" evidence="1">
    <location>
        <begin position="23"/>
        <end position="47"/>
    </location>
</feature>
<feature type="compositionally biased region" description="Basic residues" evidence="1">
    <location>
        <begin position="26"/>
        <end position="37"/>
    </location>
</feature>